<reference evidence="1" key="1">
    <citation type="submission" date="2019-04" db="EMBL/GenBank/DDBJ databases">
        <title>Microbes associate with the intestines of laboratory mice.</title>
        <authorList>
            <person name="Navarre W."/>
            <person name="Wong E."/>
            <person name="Huang K."/>
            <person name="Tropini C."/>
            <person name="Ng K."/>
            <person name="Yu B."/>
        </authorList>
    </citation>
    <scope>NUCLEOTIDE SEQUENCE</scope>
    <source>
        <strain evidence="1">NM01_1-7b</strain>
    </source>
</reference>
<keyword evidence="2" id="KW-1185">Reference proteome</keyword>
<proteinExistence type="predicted"/>
<name>A0AC61S129_9FIRM</name>
<accession>A0AC61S129</accession>
<comment type="caution">
    <text evidence="1">The sequence shown here is derived from an EMBL/GenBank/DDBJ whole genome shotgun (WGS) entry which is preliminary data.</text>
</comment>
<organism evidence="1 2">
    <name type="scientific">Petralouisia muris</name>
    <dbReference type="NCBI Taxonomy" id="3032872"/>
    <lineage>
        <taxon>Bacteria</taxon>
        <taxon>Bacillati</taxon>
        <taxon>Bacillota</taxon>
        <taxon>Clostridia</taxon>
        <taxon>Lachnospirales</taxon>
        <taxon>Lachnospiraceae</taxon>
        <taxon>Petralouisia</taxon>
    </lineage>
</organism>
<evidence type="ECO:0000313" key="2">
    <source>
        <dbReference type="Proteomes" id="UP000304953"/>
    </source>
</evidence>
<gene>
    <name evidence="1" type="ORF">E5329_02920</name>
</gene>
<sequence>MKIFVVEDETEICKELSVLLQKYGYAYESSTDFAHIADHILKAEADLVLLDINLPYQDGYTICHEIRKQSDIPIIVLTSRNTDFDELMSLNIGADDFISKPYNAQVLIARIQKILKRTYEAQVNSVLIHKGLTINLLKATASYGDKEVDLTKNELGILRLLVVNKGNVIPRDAIIDELWQSDEFIDENTLNVNIVRLRKKLSEIGTPDYLETKRGFGYKV</sequence>
<protein>
    <submittedName>
        <fullName evidence="1">Response regulator transcription factor</fullName>
    </submittedName>
</protein>
<dbReference type="EMBL" id="SRYA01000004">
    <property type="protein sequence ID" value="TGY97820.1"/>
    <property type="molecule type" value="Genomic_DNA"/>
</dbReference>
<evidence type="ECO:0000313" key="1">
    <source>
        <dbReference type="EMBL" id="TGY97820.1"/>
    </source>
</evidence>
<dbReference type="Proteomes" id="UP000304953">
    <property type="component" value="Unassembled WGS sequence"/>
</dbReference>